<accession>A0A0F9HCC6</accession>
<dbReference type="EMBL" id="LAZR01023200">
    <property type="protein sequence ID" value="KKL79340.1"/>
    <property type="molecule type" value="Genomic_DNA"/>
</dbReference>
<gene>
    <name evidence="1" type="ORF">LCGC14_2015790</name>
</gene>
<protein>
    <submittedName>
        <fullName evidence="1">Uncharacterized protein</fullName>
    </submittedName>
</protein>
<proteinExistence type="predicted"/>
<name>A0A0F9HCC6_9ZZZZ</name>
<comment type="caution">
    <text evidence="1">The sequence shown here is derived from an EMBL/GenBank/DDBJ whole genome shotgun (WGS) entry which is preliminary data.</text>
</comment>
<evidence type="ECO:0000313" key="1">
    <source>
        <dbReference type="EMBL" id="KKL79340.1"/>
    </source>
</evidence>
<sequence length="233" mass="25257">MTTSEVVAAEPVDAAPTDEELANAILGIDPDMAGAIPPSRRETKKMMYFRLCPGCSAHPQGYSKIVVGPANGMISAMEHAEFISSKHATPLQEYGSQELNEVRNPGVRYEALLKQGGIKEFSLFQMQEMGWHRIPQVVALRPELEATEEITCTYGCATTGAKARWFILTDGVSEGYNRHVTALHKDVAAPEAIGRKVSEAVIAAAQLQGSNMNMAELIAAAMIAVKKYEFLSS</sequence>
<reference evidence="1" key="1">
    <citation type="journal article" date="2015" name="Nature">
        <title>Complex archaea that bridge the gap between prokaryotes and eukaryotes.</title>
        <authorList>
            <person name="Spang A."/>
            <person name="Saw J.H."/>
            <person name="Jorgensen S.L."/>
            <person name="Zaremba-Niedzwiedzka K."/>
            <person name="Martijn J."/>
            <person name="Lind A.E."/>
            <person name="van Eijk R."/>
            <person name="Schleper C."/>
            <person name="Guy L."/>
            <person name="Ettema T.J."/>
        </authorList>
    </citation>
    <scope>NUCLEOTIDE SEQUENCE</scope>
</reference>
<feature type="non-terminal residue" evidence="1">
    <location>
        <position position="233"/>
    </location>
</feature>
<organism evidence="1">
    <name type="scientific">marine sediment metagenome</name>
    <dbReference type="NCBI Taxonomy" id="412755"/>
    <lineage>
        <taxon>unclassified sequences</taxon>
        <taxon>metagenomes</taxon>
        <taxon>ecological metagenomes</taxon>
    </lineage>
</organism>
<dbReference type="AlphaFoldDB" id="A0A0F9HCC6"/>